<accession>A0A0W0XT57</accession>
<dbReference type="AlphaFoldDB" id="A0A0W0XT57"/>
<name>A0A0W0XT57_9GAMM</name>
<comment type="caution">
    <text evidence="1">The sequence shown here is derived from an EMBL/GenBank/DDBJ whole genome shotgun (WGS) entry which is preliminary data.</text>
</comment>
<dbReference type="STRING" id="45073.Lqui_2239"/>
<dbReference type="OrthoDB" id="5652468at2"/>
<dbReference type="Proteomes" id="UP000054618">
    <property type="component" value="Unassembled WGS sequence"/>
</dbReference>
<sequence length="128" mass="14382">MFTPKEVEQTNYEKATAILNNQGKIGNTIKNLITRLAENQNSWNPYWRNSSAKMELIINAVLNLEEGSDFASILNDKQSELYTALNMQRLLPVTVLGNLGFYHAKSAIRAENELAKHNDIKDSSASII</sequence>
<evidence type="ECO:0000313" key="1">
    <source>
        <dbReference type="EMBL" id="KTD47975.1"/>
    </source>
</evidence>
<dbReference type="PATRIC" id="fig|45073.5.peg.2365"/>
<dbReference type="RefSeq" id="WP_058508326.1">
    <property type="nucleotide sequence ID" value="NZ_CAAAIK010000009.1"/>
</dbReference>
<reference evidence="1 2" key="1">
    <citation type="submission" date="2015-11" db="EMBL/GenBank/DDBJ databases">
        <title>Genomic analysis of 38 Legionella species identifies large and diverse effector repertoires.</title>
        <authorList>
            <person name="Burstein D."/>
            <person name="Amaro F."/>
            <person name="Zusman T."/>
            <person name="Lifshitz Z."/>
            <person name="Cohen O."/>
            <person name="Gilbert J.A."/>
            <person name="Pupko T."/>
            <person name="Shuman H.A."/>
            <person name="Segal G."/>
        </authorList>
    </citation>
    <scope>NUCLEOTIDE SEQUENCE [LARGE SCALE GENOMIC DNA]</scope>
    <source>
        <strain evidence="1 2">CDC#1442-AUS-E</strain>
    </source>
</reference>
<dbReference type="EMBL" id="LNYS01000018">
    <property type="protein sequence ID" value="KTD47975.1"/>
    <property type="molecule type" value="Genomic_DNA"/>
</dbReference>
<protein>
    <submittedName>
        <fullName evidence="1">Uncharacterized protein</fullName>
    </submittedName>
</protein>
<proteinExistence type="predicted"/>
<keyword evidence="2" id="KW-1185">Reference proteome</keyword>
<gene>
    <name evidence="1" type="ORF">Lqui_2239</name>
</gene>
<evidence type="ECO:0000313" key="2">
    <source>
        <dbReference type="Proteomes" id="UP000054618"/>
    </source>
</evidence>
<organism evidence="1 2">
    <name type="scientific">Legionella quinlivanii</name>
    <dbReference type="NCBI Taxonomy" id="45073"/>
    <lineage>
        <taxon>Bacteria</taxon>
        <taxon>Pseudomonadati</taxon>
        <taxon>Pseudomonadota</taxon>
        <taxon>Gammaproteobacteria</taxon>
        <taxon>Legionellales</taxon>
        <taxon>Legionellaceae</taxon>
        <taxon>Legionella</taxon>
    </lineage>
</organism>